<dbReference type="Gramene" id="TKW07401">
    <property type="protein sequence ID" value="TKW07401"/>
    <property type="gene ID" value="SEVIR_7G303800v2"/>
</dbReference>
<evidence type="ECO:0000313" key="3">
    <source>
        <dbReference type="EMBL" id="TKW07401.1"/>
    </source>
</evidence>
<dbReference type="AlphaFoldDB" id="A0A4U6TWZ0"/>
<evidence type="ECO:0000313" key="4">
    <source>
        <dbReference type="Proteomes" id="UP000298652"/>
    </source>
</evidence>
<keyword evidence="1" id="KW-1133">Transmembrane helix</keyword>
<reference evidence="3" key="1">
    <citation type="submission" date="2019-03" db="EMBL/GenBank/DDBJ databases">
        <title>WGS assembly of Setaria viridis.</title>
        <authorList>
            <person name="Huang P."/>
            <person name="Jenkins J."/>
            <person name="Grimwood J."/>
            <person name="Barry K."/>
            <person name="Healey A."/>
            <person name="Mamidi S."/>
            <person name="Sreedasyam A."/>
            <person name="Shu S."/>
            <person name="Feldman M."/>
            <person name="Wu J."/>
            <person name="Yu Y."/>
            <person name="Chen C."/>
            <person name="Johnson J."/>
            <person name="Rokhsar D."/>
            <person name="Baxter I."/>
            <person name="Schmutz J."/>
            <person name="Brutnell T."/>
            <person name="Kellogg E."/>
        </authorList>
    </citation>
    <scope>NUCLEOTIDE SEQUENCE [LARGE SCALE GENOMIC DNA]</scope>
</reference>
<keyword evidence="2" id="KW-0732">Signal</keyword>
<feature type="transmembrane region" description="Helical" evidence="1">
    <location>
        <begin position="46"/>
        <end position="67"/>
    </location>
</feature>
<proteinExistence type="predicted"/>
<name>A0A4U6TWZ0_SETVI</name>
<evidence type="ECO:0000256" key="2">
    <source>
        <dbReference type="SAM" id="SignalP"/>
    </source>
</evidence>
<sequence>MTTCSLLVAAVVVCVVVSPAAAGPYLCTWRTNGTPLRFDKVESAKAQGVGQCVAVVGLAGPFSIAALKHLTRGLLRIQIRPLVAVAVLTQLRLQIHRLHIPPPRRLGFLPRHRREG</sequence>
<organism evidence="3 4">
    <name type="scientific">Setaria viridis</name>
    <name type="common">Green bristlegrass</name>
    <name type="synonym">Setaria italica subsp. viridis</name>
    <dbReference type="NCBI Taxonomy" id="4556"/>
    <lineage>
        <taxon>Eukaryota</taxon>
        <taxon>Viridiplantae</taxon>
        <taxon>Streptophyta</taxon>
        <taxon>Embryophyta</taxon>
        <taxon>Tracheophyta</taxon>
        <taxon>Spermatophyta</taxon>
        <taxon>Magnoliopsida</taxon>
        <taxon>Liliopsida</taxon>
        <taxon>Poales</taxon>
        <taxon>Poaceae</taxon>
        <taxon>PACMAD clade</taxon>
        <taxon>Panicoideae</taxon>
        <taxon>Panicodae</taxon>
        <taxon>Paniceae</taxon>
        <taxon>Cenchrinae</taxon>
        <taxon>Setaria</taxon>
    </lineage>
</organism>
<accession>A0A4U6TWZ0</accession>
<gene>
    <name evidence="3" type="ORF">SEVIR_7G303800v2</name>
</gene>
<feature type="signal peptide" evidence="2">
    <location>
        <begin position="1"/>
        <end position="22"/>
    </location>
</feature>
<keyword evidence="4" id="KW-1185">Reference proteome</keyword>
<dbReference type="Proteomes" id="UP000298652">
    <property type="component" value="Chromosome 7"/>
</dbReference>
<keyword evidence="1" id="KW-0472">Membrane</keyword>
<dbReference type="EMBL" id="CM016558">
    <property type="protein sequence ID" value="TKW07401.1"/>
    <property type="molecule type" value="Genomic_DNA"/>
</dbReference>
<feature type="chain" id="PRO_5020415544" description="Secreted protein" evidence="2">
    <location>
        <begin position="23"/>
        <end position="116"/>
    </location>
</feature>
<keyword evidence="1" id="KW-0812">Transmembrane</keyword>
<evidence type="ECO:0008006" key="5">
    <source>
        <dbReference type="Google" id="ProtNLM"/>
    </source>
</evidence>
<evidence type="ECO:0000256" key="1">
    <source>
        <dbReference type="SAM" id="Phobius"/>
    </source>
</evidence>
<protein>
    <recommendedName>
        <fullName evidence="5">Secreted protein</fullName>
    </recommendedName>
</protein>